<dbReference type="EC" id="3.2.1.20" evidence="6"/>
<evidence type="ECO:0000256" key="3">
    <source>
        <dbReference type="ARBA" id="ARBA00023295"/>
    </source>
</evidence>
<dbReference type="Pfam" id="PF00128">
    <property type="entry name" value="Alpha-amylase"/>
    <property type="match status" value="1"/>
</dbReference>
<evidence type="ECO:0000313" key="7">
    <source>
        <dbReference type="Proteomes" id="UP000577362"/>
    </source>
</evidence>
<reference evidence="6 7" key="1">
    <citation type="submission" date="2020-08" db="EMBL/GenBank/DDBJ databases">
        <title>Genomic Encyclopedia of Type Strains, Phase IV (KMG-IV): sequencing the most valuable type-strain genomes for metagenomic binning, comparative biology and taxonomic classification.</title>
        <authorList>
            <person name="Goeker M."/>
        </authorList>
    </citation>
    <scope>NUCLEOTIDE SEQUENCE [LARGE SCALE GENOMIC DNA]</scope>
    <source>
        <strain evidence="6 7">DSM 103737</strain>
    </source>
</reference>
<dbReference type="PANTHER" id="PTHR10357">
    <property type="entry name" value="ALPHA-AMYLASE FAMILY MEMBER"/>
    <property type="match status" value="1"/>
</dbReference>
<dbReference type="GO" id="GO:0009313">
    <property type="term" value="P:oligosaccharide catabolic process"/>
    <property type="evidence" value="ECO:0007669"/>
    <property type="project" value="TreeGrafter"/>
</dbReference>
<dbReference type="SMART" id="SM00642">
    <property type="entry name" value="Aamy"/>
    <property type="match status" value="1"/>
</dbReference>
<dbReference type="InterPro" id="IPR013780">
    <property type="entry name" value="Glyco_hydro_b"/>
</dbReference>
<evidence type="ECO:0000256" key="4">
    <source>
        <dbReference type="SAM" id="MobiDB-lite"/>
    </source>
</evidence>
<evidence type="ECO:0000313" key="6">
    <source>
        <dbReference type="EMBL" id="MBB4018362.1"/>
    </source>
</evidence>
<sequence>MSIGEPAAGGAWWQAAVIYQIYPRSFQDTNGDGIGDIPGIISRLDHLVELGVDAIWLSPIFPSPMADFGYDISDYTAIHPLFGDLGDFDLLLAEAHARGLKVLLDLVPNHTSDRHPWFRESRSSRRSDKRDWYIWRDPAAQGGPPNNWLSEFGGSAWAYDEPTGQYYYHAFLAAQPDLNWRNPQVRAAIYEVMRFWMQRGVDGFRVDVIWHLMKDDRFRDNPLNPDYREGDPEPHRLVPLYTTDLPEVHQVIEEMRSVVEEFEDRLLIGEIYLPLEKLVAYYGRDLRGVHLPFNFSLLLVNWHAPTIARLIEDYEALLPRGGWPNWVLGNHDRPRVAGRVGEDQARIAAMLLLTLRGTPTIYYGDELGMPQVPIPPERVHDPVERNMPGKGLSRDGARTPMQWDGGRFAGFSEVEPWLPLAADHASRNVANMREDTGSILNLHRRLIALRRRHPALTTGSYHPVHARDDLLLFARHSGGERFLVALNLGRDPVSLGFREPLRGTVILSCFADRDGEAVRGSIDLAGDDGLVIELEPESAMPAASF</sequence>
<keyword evidence="7" id="KW-1185">Reference proteome</keyword>
<dbReference type="Gene3D" id="3.20.20.80">
    <property type="entry name" value="Glycosidases"/>
    <property type="match status" value="2"/>
</dbReference>
<feature type="region of interest" description="Disordered" evidence="4">
    <location>
        <begin position="378"/>
        <end position="397"/>
    </location>
</feature>
<keyword evidence="3 6" id="KW-0326">Glycosidase</keyword>
<evidence type="ECO:0000256" key="2">
    <source>
        <dbReference type="ARBA" id="ARBA00022801"/>
    </source>
</evidence>
<dbReference type="InterPro" id="IPR006047">
    <property type="entry name" value="GH13_cat_dom"/>
</dbReference>
<dbReference type="Proteomes" id="UP000577362">
    <property type="component" value="Unassembled WGS sequence"/>
</dbReference>
<evidence type="ECO:0000256" key="1">
    <source>
        <dbReference type="ARBA" id="ARBA00008061"/>
    </source>
</evidence>
<dbReference type="Gene3D" id="2.60.40.1180">
    <property type="entry name" value="Golgi alpha-mannosidase II"/>
    <property type="match status" value="1"/>
</dbReference>
<dbReference type="FunFam" id="3.90.400.10:FF:000002">
    <property type="entry name" value="Sucrose isomerase"/>
    <property type="match status" value="1"/>
</dbReference>
<organism evidence="6 7">
    <name type="scientific">Chelatococcus caeni</name>
    <dbReference type="NCBI Taxonomy" id="1348468"/>
    <lineage>
        <taxon>Bacteria</taxon>
        <taxon>Pseudomonadati</taxon>
        <taxon>Pseudomonadota</taxon>
        <taxon>Alphaproteobacteria</taxon>
        <taxon>Hyphomicrobiales</taxon>
        <taxon>Chelatococcaceae</taxon>
        <taxon>Chelatococcus</taxon>
    </lineage>
</organism>
<name>A0A840C2Z6_9HYPH</name>
<dbReference type="RefSeq" id="WP_183317345.1">
    <property type="nucleotide sequence ID" value="NZ_JACIEN010000004.1"/>
</dbReference>
<comment type="similarity">
    <text evidence="1">Belongs to the glycosyl hydrolase 13 family.</text>
</comment>
<dbReference type="AlphaFoldDB" id="A0A840C2Z6"/>
<dbReference type="InterPro" id="IPR017853">
    <property type="entry name" value="GH"/>
</dbReference>
<dbReference type="EMBL" id="JACIEN010000004">
    <property type="protein sequence ID" value="MBB4018362.1"/>
    <property type="molecule type" value="Genomic_DNA"/>
</dbReference>
<dbReference type="Gene3D" id="3.90.400.10">
    <property type="entry name" value="Oligo-1,6-glucosidase, Domain 2"/>
    <property type="match status" value="1"/>
</dbReference>
<protein>
    <submittedName>
        <fullName evidence="6">Alpha-glucosidase</fullName>
        <ecNumber evidence="6">3.2.1.20</ecNumber>
    </submittedName>
</protein>
<keyword evidence="2 6" id="KW-0378">Hydrolase</keyword>
<evidence type="ECO:0000259" key="5">
    <source>
        <dbReference type="SMART" id="SM00642"/>
    </source>
</evidence>
<dbReference type="SUPFAM" id="SSF51011">
    <property type="entry name" value="Glycosyl hydrolase domain"/>
    <property type="match status" value="1"/>
</dbReference>
<accession>A0A840C2Z6</accession>
<dbReference type="PANTHER" id="PTHR10357:SF179">
    <property type="entry name" value="NEUTRAL AND BASIC AMINO ACID TRANSPORT PROTEIN RBAT"/>
    <property type="match status" value="1"/>
</dbReference>
<proteinExistence type="inferred from homology"/>
<comment type="caution">
    <text evidence="6">The sequence shown here is derived from an EMBL/GenBank/DDBJ whole genome shotgun (WGS) entry which is preliminary data.</text>
</comment>
<gene>
    <name evidence="6" type="ORF">GGR16_003409</name>
</gene>
<dbReference type="GO" id="GO:0004558">
    <property type="term" value="F:alpha-1,4-glucosidase activity"/>
    <property type="evidence" value="ECO:0007669"/>
    <property type="project" value="UniProtKB-EC"/>
</dbReference>
<dbReference type="SUPFAM" id="SSF51445">
    <property type="entry name" value="(Trans)glycosidases"/>
    <property type="match status" value="1"/>
</dbReference>
<dbReference type="InterPro" id="IPR045857">
    <property type="entry name" value="O16G_dom_2"/>
</dbReference>
<dbReference type="GO" id="GO:0004556">
    <property type="term" value="F:alpha-amylase activity"/>
    <property type="evidence" value="ECO:0007669"/>
    <property type="project" value="TreeGrafter"/>
</dbReference>
<feature type="domain" description="Glycosyl hydrolase family 13 catalytic" evidence="5">
    <location>
        <begin position="20"/>
        <end position="398"/>
    </location>
</feature>
<dbReference type="CDD" id="cd11331">
    <property type="entry name" value="AmyAc_OligoGlu_like"/>
    <property type="match status" value="1"/>
</dbReference>